<proteinExistence type="predicted"/>
<keyword evidence="4" id="KW-1185">Reference proteome</keyword>
<evidence type="ECO:0000313" key="2">
    <source>
        <dbReference type="EMBL" id="NHK27106.1"/>
    </source>
</evidence>
<dbReference type="InterPro" id="IPR014942">
    <property type="entry name" value="AbiEii"/>
</dbReference>
<dbReference type="Pfam" id="PF08843">
    <property type="entry name" value="AbiEii"/>
    <property type="match status" value="1"/>
</dbReference>
<dbReference type="EMBL" id="VCJR02000001">
    <property type="protein sequence ID" value="NHK27106.1"/>
    <property type="molecule type" value="Genomic_DNA"/>
</dbReference>
<organism evidence="1 3">
    <name type="scientific">Aquisalinus luteolus</name>
    <dbReference type="NCBI Taxonomy" id="1566827"/>
    <lineage>
        <taxon>Bacteria</taxon>
        <taxon>Pseudomonadati</taxon>
        <taxon>Pseudomonadota</taxon>
        <taxon>Alphaproteobacteria</taxon>
        <taxon>Parvularculales</taxon>
        <taxon>Parvularculaceae</taxon>
        <taxon>Aquisalinus</taxon>
    </lineage>
</organism>
<dbReference type="Gene3D" id="3.10.450.620">
    <property type="entry name" value="JHP933, nucleotidyltransferase-like core domain"/>
    <property type="match status" value="1"/>
</dbReference>
<comment type="caution">
    <text evidence="1">The sequence shown here is derived from an EMBL/GenBank/DDBJ whole genome shotgun (WGS) entry which is preliminary data.</text>
</comment>
<reference evidence="1" key="3">
    <citation type="submission" date="2020-09" db="EMBL/GenBank/DDBJ databases">
        <authorList>
            <person name="Sun Q."/>
            <person name="Zhou Y."/>
        </authorList>
    </citation>
    <scope>NUCLEOTIDE SEQUENCE</scope>
    <source>
        <strain evidence="1">CGMCC 1.14984</strain>
    </source>
</reference>
<dbReference type="EMBL" id="BMGZ01000001">
    <property type="protein sequence ID" value="GGH94392.1"/>
    <property type="molecule type" value="Genomic_DNA"/>
</dbReference>
<reference evidence="2 4" key="2">
    <citation type="submission" date="2020-02" db="EMBL/GenBank/DDBJ databases">
        <title>Genome sequence of Parvularcula flava strain NH6-79.</title>
        <authorList>
            <person name="Abdul Karim M.H."/>
            <person name="Lam M.Q."/>
            <person name="Chen S.J."/>
            <person name="Yahya A."/>
            <person name="Shahir S."/>
            <person name="Shamsir M.S."/>
            <person name="Chong C.S."/>
        </authorList>
    </citation>
    <scope>NUCLEOTIDE SEQUENCE [LARGE SCALE GENOMIC DNA]</scope>
    <source>
        <strain evidence="2 4">NH6-79</strain>
    </source>
</reference>
<dbReference type="GO" id="GO:0016740">
    <property type="term" value="F:transferase activity"/>
    <property type="evidence" value="ECO:0007669"/>
    <property type="project" value="UniProtKB-KW"/>
</dbReference>
<evidence type="ECO:0000313" key="3">
    <source>
        <dbReference type="Proteomes" id="UP000621856"/>
    </source>
</evidence>
<name>A0A8J3EQD4_9PROT</name>
<dbReference type="Proteomes" id="UP000818603">
    <property type="component" value="Unassembled WGS sequence"/>
</dbReference>
<gene>
    <name evidence="2" type="ORF">FF098_004205</name>
    <name evidence="1" type="ORF">GCM10011355_08470</name>
</gene>
<sequence>MFLHEAPDFPDLLAVAGGELDIDPALVEKDYWIMHCLHGLQRAGYAFELKGGTSLSKGYRLIHHFSEDIDIKIMPPDTLAVGRNHRKQAHIEARRAYFDALADDIRIPGITVQRDLAFDDERMRNAGIRMNYDSVNAVPEGVKQGVLLEAGFDETAPNRPCDISSWAFERARQSDLSDIEDNRAFGVPCYEPGYTFVEKLQTISTKFRKQQETGSLQQNFMRHYYDVYCLLDCADVRSFIGTDDYIAHKETRFRQADEQRISRNEAFLLSDDQTREIYEKAYQATSALYYRDMPDFLAILDRIAEHADRL</sequence>
<keyword evidence="2" id="KW-0808">Transferase</keyword>
<dbReference type="Proteomes" id="UP000621856">
    <property type="component" value="Unassembled WGS sequence"/>
</dbReference>
<evidence type="ECO:0000313" key="4">
    <source>
        <dbReference type="Proteomes" id="UP000818603"/>
    </source>
</evidence>
<accession>A0A8J3EQD4</accession>
<dbReference type="AlphaFoldDB" id="A0A8J3EQD4"/>
<evidence type="ECO:0000313" key="1">
    <source>
        <dbReference type="EMBL" id="GGH94392.1"/>
    </source>
</evidence>
<dbReference type="RefSeq" id="WP_155137814.1">
    <property type="nucleotide sequence ID" value="NZ_BMGZ01000001.1"/>
</dbReference>
<protein>
    <submittedName>
        <fullName evidence="2">Nucleotidyl transferase AbiEii/AbiGii toxin family protein</fullName>
    </submittedName>
</protein>
<reference evidence="1" key="1">
    <citation type="journal article" date="2014" name="Int. J. Syst. Evol. Microbiol.">
        <title>Complete genome sequence of Corynebacterium casei LMG S-19264T (=DSM 44701T), isolated from a smear-ripened cheese.</title>
        <authorList>
            <consortium name="US DOE Joint Genome Institute (JGI-PGF)"/>
            <person name="Walter F."/>
            <person name="Albersmeier A."/>
            <person name="Kalinowski J."/>
            <person name="Ruckert C."/>
        </authorList>
    </citation>
    <scope>NUCLEOTIDE SEQUENCE</scope>
    <source>
        <strain evidence="1">CGMCC 1.14984</strain>
    </source>
</reference>